<reference evidence="2 3" key="1">
    <citation type="journal article" date="2012" name="J. Bacteriol.">
        <title>Complete genome sequence of Alcanivorax dieselolei type strain B5.</title>
        <authorList>
            <person name="Lai Q."/>
            <person name="Li W."/>
            <person name="Shao Z."/>
        </authorList>
    </citation>
    <scope>NUCLEOTIDE SEQUENCE [LARGE SCALE GENOMIC DNA]</scope>
    <source>
        <strain evidence="3">DSM 16502 / CGMCC 1.3690 / B-5</strain>
    </source>
</reference>
<dbReference type="STRING" id="930169.B5T_03194"/>
<evidence type="ECO:0000259" key="1">
    <source>
        <dbReference type="Pfam" id="PF11726"/>
    </source>
</evidence>
<feature type="domain" description="YagK/YfjJ C-terminal" evidence="1">
    <location>
        <begin position="64"/>
        <end position="153"/>
    </location>
</feature>
<dbReference type="Proteomes" id="UP000006286">
    <property type="component" value="Chromosome"/>
</dbReference>
<dbReference type="eggNOG" id="ENOG5032T6W">
    <property type="taxonomic scope" value="Bacteria"/>
</dbReference>
<feature type="domain" description="YagK/YfjJ C-terminal" evidence="1">
    <location>
        <begin position="173"/>
        <end position="249"/>
    </location>
</feature>
<evidence type="ECO:0000313" key="3">
    <source>
        <dbReference type="Proteomes" id="UP000006286"/>
    </source>
</evidence>
<sequence>MAACSYEHYCSEEQKMRKRNHDNTNLSLHHSGPWQGYDVQLQRGPLFIPYLERIHETMTRAIHSQPRTMAVRVDLALPVNGYYRRGDLIERFIQSLRAQLEAELMKRKRDGRTAPRCRLEYVCVREQGVSHQHHFHVCLFLNGDCYRGLGEMPRANGTGEFDPDIPADPRIERPDGLAKRIVAAWARALGWTTEQAVGLVHFPEGGVYRIKRHSAVCDSQIAGLFNRLSYLAKEETKQFGDGFRNLRCSRGGGRYGYILQPGPIA</sequence>
<dbReference type="HOGENOM" id="CLU_086947_0_0_6"/>
<evidence type="ECO:0000313" key="2">
    <source>
        <dbReference type="EMBL" id="AFT71461.1"/>
    </source>
</evidence>
<proteinExistence type="predicted"/>
<organism evidence="2 3">
    <name type="scientific">Alcanivorax dieselolei (strain DSM 16502 / CGMCC 1.3690 / MCCC 1A00001 / B-5)</name>
    <name type="common">Alloalcanivorax dieselolei</name>
    <dbReference type="NCBI Taxonomy" id="930169"/>
    <lineage>
        <taxon>Bacteria</taxon>
        <taxon>Pseudomonadati</taxon>
        <taxon>Pseudomonadota</taxon>
        <taxon>Gammaproteobacteria</taxon>
        <taxon>Oceanospirillales</taxon>
        <taxon>Alcanivoracaceae</taxon>
        <taxon>Alloalcanivorax</taxon>
    </lineage>
</organism>
<accession>K0CIQ7</accession>
<dbReference type="OrthoDB" id="5701642at2"/>
<dbReference type="AlphaFoldDB" id="K0CIQ7"/>
<dbReference type="RefSeq" id="WP_014995523.1">
    <property type="nucleotide sequence ID" value="NC_018691.1"/>
</dbReference>
<keyword evidence="3" id="KW-1185">Reference proteome</keyword>
<dbReference type="InterPro" id="IPR057271">
    <property type="entry name" value="YagK_YfjJ_C"/>
</dbReference>
<protein>
    <submittedName>
        <fullName evidence="2">Conserved prophage protein</fullName>
    </submittedName>
</protein>
<name>K0CIQ7_ALCDB</name>
<gene>
    <name evidence="2" type="primary">yagK</name>
    <name evidence="2" type="ordered locus">B5T_03194</name>
</gene>
<dbReference type="EMBL" id="CP003466">
    <property type="protein sequence ID" value="AFT71461.1"/>
    <property type="molecule type" value="Genomic_DNA"/>
</dbReference>
<dbReference type="KEGG" id="adi:B5T_03194"/>
<dbReference type="Pfam" id="PF11726">
    <property type="entry name" value="YagK_YfjJ_C"/>
    <property type="match status" value="2"/>
</dbReference>